<evidence type="ECO:0000256" key="10">
    <source>
        <dbReference type="ARBA" id="ARBA00023128"/>
    </source>
</evidence>
<keyword evidence="9" id="KW-0805">Transcription regulation</keyword>
<dbReference type="GO" id="GO:0005759">
    <property type="term" value="C:mitochondrial matrix"/>
    <property type="evidence" value="ECO:0007669"/>
    <property type="project" value="TreeGrafter"/>
</dbReference>
<evidence type="ECO:0000256" key="8">
    <source>
        <dbReference type="ARBA" id="ARBA00022946"/>
    </source>
</evidence>
<dbReference type="GO" id="GO:0000179">
    <property type="term" value="F:rRNA (adenine-N6,N6-)-dimethyltransferase activity"/>
    <property type="evidence" value="ECO:0007669"/>
    <property type="project" value="UniProtKB-UniRule"/>
</dbReference>
<evidence type="ECO:0000256" key="14">
    <source>
        <dbReference type="ARBA" id="ARBA00032796"/>
    </source>
</evidence>
<keyword evidence="3" id="KW-0698">rRNA processing</keyword>
<dbReference type="PROSITE" id="PS51689">
    <property type="entry name" value="SAM_RNA_A_N6_MT"/>
    <property type="match status" value="1"/>
</dbReference>
<gene>
    <name evidence="16" type="ORF">PV327_000933</name>
</gene>
<evidence type="ECO:0000256" key="1">
    <source>
        <dbReference type="ARBA" id="ARBA00004173"/>
    </source>
</evidence>
<evidence type="ECO:0000256" key="12">
    <source>
        <dbReference type="ARBA" id="ARBA00029708"/>
    </source>
</evidence>
<comment type="caution">
    <text evidence="15">Lacks conserved residue(s) required for the propagation of feature annotation.</text>
</comment>
<keyword evidence="7 15" id="KW-0694">RNA-binding</keyword>
<evidence type="ECO:0000256" key="5">
    <source>
        <dbReference type="ARBA" id="ARBA00022679"/>
    </source>
</evidence>
<reference evidence="16" key="2">
    <citation type="submission" date="2023-03" db="EMBL/GenBank/DDBJ databases">
        <authorList>
            <person name="Inwood S.N."/>
            <person name="Skelly J.G."/>
            <person name="Guhlin J."/>
            <person name="Harrop T.W.R."/>
            <person name="Goldson S.G."/>
            <person name="Dearden P.K."/>
        </authorList>
    </citation>
    <scope>NUCLEOTIDE SEQUENCE</scope>
    <source>
        <strain evidence="16">Lincoln</strain>
        <tissue evidence="16">Whole body</tissue>
    </source>
</reference>
<evidence type="ECO:0000256" key="2">
    <source>
        <dbReference type="ARBA" id="ARBA00018369"/>
    </source>
</evidence>
<keyword evidence="8" id="KW-0809">Transit peptide</keyword>
<evidence type="ECO:0000256" key="13">
    <source>
        <dbReference type="ARBA" id="ARBA00031609"/>
    </source>
</evidence>
<dbReference type="EMBL" id="JAQQBR010000001">
    <property type="protein sequence ID" value="KAK0182839.1"/>
    <property type="molecule type" value="Genomic_DNA"/>
</dbReference>
<sequence length="306" mass="36059">MIVNDLVKKTSFILEINPGYGYVTDELLENKVPYIHLYETEPNYIESLKLLSKKYPDRISIRPYNLLTLSKIEYKDRIKKSEQMDVIFQGAIKKSWNDEPSMHIIGAVPSMKFFYYLRNSILSQYLSNYGRISLYLAILPSMSMIFNESAEQTTRLNANATFFRTFFDCEMLGSLPRCAFSPMPSDRANKKNKKYREDMDTMNVVKLIPKSDFFNAHFSRRDAELFHHFLAIHLKRADIRIIPALEKWIPDCGPRLIKLNFHIFTKFSELSPTEMLNLFKTFQSWPEYKTSVFSDIIEDIMERRLD</sequence>
<dbReference type="InterPro" id="IPR029063">
    <property type="entry name" value="SAM-dependent_MTases_sf"/>
</dbReference>
<dbReference type="PANTHER" id="PTHR11727:SF13">
    <property type="entry name" value="DIMETHYLADENOSINE TRANSFERASE 2, MITOCHONDRIAL"/>
    <property type="match status" value="1"/>
</dbReference>
<keyword evidence="10" id="KW-0496">Mitochondrion</keyword>
<evidence type="ECO:0000256" key="15">
    <source>
        <dbReference type="PROSITE-ProRule" id="PRU01026"/>
    </source>
</evidence>
<keyword evidence="17" id="KW-1185">Reference proteome</keyword>
<evidence type="ECO:0000313" key="16">
    <source>
        <dbReference type="EMBL" id="KAK0182839.1"/>
    </source>
</evidence>
<dbReference type="Proteomes" id="UP001168972">
    <property type="component" value="Unassembled WGS sequence"/>
</dbReference>
<reference evidence="16" key="1">
    <citation type="journal article" date="2023" name="bioRxiv">
        <title>Scaffold-level genome assemblies of two parasitoid biocontrol wasps reveal the parthenogenesis mechanism and an associated novel virus.</title>
        <authorList>
            <person name="Inwood S."/>
            <person name="Skelly J."/>
            <person name="Guhlin J."/>
            <person name="Harrop T."/>
            <person name="Goldson S."/>
            <person name="Dearden P."/>
        </authorList>
    </citation>
    <scope>NUCLEOTIDE SEQUENCE</scope>
    <source>
        <strain evidence="16">Lincoln</strain>
        <tissue evidence="16">Whole body</tissue>
    </source>
</reference>
<dbReference type="SUPFAM" id="SSF53335">
    <property type="entry name" value="S-adenosyl-L-methionine-dependent methyltransferases"/>
    <property type="match status" value="1"/>
</dbReference>
<dbReference type="PIRSF" id="PIRSF027833">
    <property type="entry name" value="MtTFB2"/>
    <property type="match status" value="1"/>
</dbReference>
<proteinExistence type="inferred from homology"/>
<feature type="binding site" evidence="15">
    <location>
        <position position="39"/>
    </location>
    <ligand>
        <name>S-adenosyl-L-methionine</name>
        <dbReference type="ChEBI" id="CHEBI:59789"/>
    </ligand>
</feature>
<name>A0AA39G924_MICHY</name>
<protein>
    <recommendedName>
        <fullName evidence="2">Dimethyladenosine transferase 2, mitochondrial</fullName>
    </recommendedName>
    <alternativeName>
        <fullName evidence="12">Mitochondrial 12S rRNA dimethylase 2</fullName>
    </alternativeName>
    <alternativeName>
        <fullName evidence="13">Mitochondrial transcription factor B2</fullName>
    </alternativeName>
    <alternativeName>
        <fullName evidence="14">S-adenosylmethionine-6-N', N'-adenosyl(rRNA) dimethyltransferase 2</fullName>
    </alternativeName>
</protein>
<dbReference type="InterPro" id="IPR001737">
    <property type="entry name" value="KsgA/Erm"/>
</dbReference>
<keyword evidence="6 15" id="KW-0949">S-adenosyl-L-methionine</keyword>
<evidence type="ECO:0000256" key="11">
    <source>
        <dbReference type="ARBA" id="ARBA00023163"/>
    </source>
</evidence>
<evidence type="ECO:0000256" key="7">
    <source>
        <dbReference type="ARBA" id="ARBA00022884"/>
    </source>
</evidence>
<feature type="binding site" evidence="15">
    <location>
        <position position="107"/>
    </location>
    <ligand>
        <name>S-adenosyl-L-methionine</name>
        <dbReference type="ChEBI" id="CHEBI:59789"/>
    </ligand>
</feature>
<dbReference type="GO" id="GO:0034246">
    <property type="term" value="F:mitochondrial transcription factor activity"/>
    <property type="evidence" value="ECO:0007669"/>
    <property type="project" value="TreeGrafter"/>
</dbReference>
<keyword evidence="5 15" id="KW-0808">Transferase</keyword>
<accession>A0AA39G924</accession>
<dbReference type="GO" id="GO:0006391">
    <property type="term" value="P:transcription initiation at mitochondrial promoter"/>
    <property type="evidence" value="ECO:0007669"/>
    <property type="project" value="TreeGrafter"/>
</dbReference>
<evidence type="ECO:0000313" key="17">
    <source>
        <dbReference type="Proteomes" id="UP001168972"/>
    </source>
</evidence>
<feature type="binding site" evidence="15">
    <location>
        <position position="1"/>
    </location>
    <ligand>
        <name>S-adenosyl-L-methionine</name>
        <dbReference type="ChEBI" id="CHEBI:59789"/>
    </ligand>
</feature>
<keyword evidence="4 15" id="KW-0489">Methyltransferase</keyword>
<evidence type="ECO:0000256" key="4">
    <source>
        <dbReference type="ARBA" id="ARBA00022603"/>
    </source>
</evidence>
<evidence type="ECO:0000256" key="6">
    <source>
        <dbReference type="ARBA" id="ARBA00022691"/>
    </source>
</evidence>
<dbReference type="PANTHER" id="PTHR11727">
    <property type="entry name" value="DIMETHYLADENOSINE TRANSFERASE"/>
    <property type="match status" value="1"/>
</dbReference>
<organism evidence="16 17">
    <name type="scientific">Microctonus hyperodae</name>
    <name type="common">Parasitoid wasp</name>
    <dbReference type="NCBI Taxonomy" id="165561"/>
    <lineage>
        <taxon>Eukaryota</taxon>
        <taxon>Metazoa</taxon>
        <taxon>Ecdysozoa</taxon>
        <taxon>Arthropoda</taxon>
        <taxon>Hexapoda</taxon>
        <taxon>Insecta</taxon>
        <taxon>Pterygota</taxon>
        <taxon>Neoptera</taxon>
        <taxon>Endopterygota</taxon>
        <taxon>Hymenoptera</taxon>
        <taxon>Apocrita</taxon>
        <taxon>Ichneumonoidea</taxon>
        <taxon>Braconidae</taxon>
        <taxon>Euphorinae</taxon>
        <taxon>Microctonus</taxon>
    </lineage>
</organism>
<dbReference type="GO" id="GO:0003723">
    <property type="term" value="F:RNA binding"/>
    <property type="evidence" value="ECO:0007669"/>
    <property type="project" value="UniProtKB-UniRule"/>
</dbReference>
<comment type="subcellular location">
    <subcellularLocation>
        <location evidence="1">Mitochondrion</location>
    </subcellularLocation>
</comment>
<dbReference type="AlphaFoldDB" id="A0AA39G924"/>
<keyword evidence="11" id="KW-0804">Transcription</keyword>
<evidence type="ECO:0000256" key="9">
    <source>
        <dbReference type="ARBA" id="ARBA00023015"/>
    </source>
</evidence>
<comment type="caution">
    <text evidence="16">The sequence shown here is derived from an EMBL/GenBank/DDBJ whole genome shotgun (WGS) entry which is preliminary data.</text>
</comment>
<evidence type="ECO:0000256" key="3">
    <source>
        <dbReference type="ARBA" id="ARBA00022552"/>
    </source>
</evidence>
<comment type="similarity">
    <text evidence="15">Belongs to the class I-like SAM-binding methyltransferase superfamily. rRNA adenine N(6)-methyltransferase family.</text>
</comment>
<dbReference type="Gene3D" id="3.40.50.150">
    <property type="entry name" value="Vaccinia Virus protein VP39"/>
    <property type="match status" value="1"/>
</dbReference>